<feature type="compositionally biased region" description="Basic and acidic residues" evidence="1">
    <location>
        <begin position="464"/>
        <end position="474"/>
    </location>
</feature>
<gene>
    <name evidence="2" type="ORF">I316_05057</name>
</gene>
<keyword evidence="3" id="KW-1185">Reference proteome</keyword>
<feature type="compositionally biased region" description="Polar residues" evidence="1">
    <location>
        <begin position="349"/>
        <end position="369"/>
    </location>
</feature>
<accession>A0A1B9GQN3</accession>
<feature type="region of interest" description="Disordered" evidence="1">
    <location>
        <begin position="464"/>
        <end position="484"/>
    </location>
</feature>
<dbReference type="OrthoDB" id="2565171at2759"/>
<feature type="compositionally biased region" description="Low complexity" evidence="1">
    <location>
        <begin position="1"/>
        <end position="32"/>
    </location>
</feature>
<name>A0A1B9GQN3_9TREE</name>
<sequence>MASASRPPSSPSSTSTSTLNRSSIRKGSGSSSPFVRNEVNAPASSSSRASIESSLKKAANVGVNADSTPTLSSPLHLHPSVQSHLATELSFLHTLMRRARDQHRLQLFLRRMYDVLRLGRSLVGFIRAASPSSSQRGGDDKAGGNVGMNADMGVDVIAGVDRWKSRGQTLVSRVVKSLYTAHRFTSQIIELHHFLPLQTSVLSIYARLFVLTINVANALNMNIEHLIAYGGGQNAANKKKKHGDSNERKPPYDTVSGQRNQAHGRGLGSVFTAGHPEDNELYLGSELGERIERTRLPAPSSSYQTTKSASIAIPPACQRTRKISAQPSLTLDEDVEMNDDRDHNHIHQPPSSSSFKLNSPVSTSNTPGSNKAALETRGRVLQDDTASTLKTKTASGSDVGRTDMTKMVIKKRSTSEAEDGDDAQDHGHDLVQDDNLDMGGIDIDAPDRTKVTIANRVEETIKEKENTRAKDRVGKIGTPDDDVEKTKLRKKKKLKLKQKKKDDMDDIFGF</sequence>
<feature type="region of interest" description="Disordered" evidence="1">
    <location>
        <begin position="1"/>
        <end position="49"/>
    </location>
</feature>
<evidence type="ECO:0000313" key="3">
    <source>
        <dbReference type="Proteomes" id="UP000092666"/>
    </source>
</evidence>
<organism evidence="2 3">
    <name type="scientific">Kwoniella heveanensis BCC8398</name>
    <dbReference type="NCBI Taxonomy" id="1296120"/>
    <lineage>
        <taxon>Eukaryota</taxon>
        <taxon>Fungi</taxon>
        <taxon>Dikarya</taxon>
        <taxon>Basidiomycota</taxon>
        <taxon>Agaricomycotina</taxon>
        <taxon>Tremellomycetes</taxon>
        <taxon>Tremellales</taxon>
        <taxon>Cryptococcaceae</taxon>
        <taxon>Kwoniella</taxon>
    </lineage>
</organism>
<feature type="region of interest" description="Disordered" evidence="1">
    <location>
        <begin position="412"/>
        <end position="434"/>
    </location>
</feature>
<evidence type="ECO:0000313" key="2">
    <source>
        <dbReference type="EMBL" id="OCF33316.1"/>
    </source>
</evidence>
<proteinExistence type="predicted"/>
<protein>
    <submittedName>
        <fullName evidence="2">Uncharacterized protein</fullName>
    </submittedName>
</protein>
<reference evidence="2 3" key="1">
    <citation type="submission" date="2013-07" db="EMBL/GenBank/DDBJ databases">
        <title>The Genome Sequence of Cryptococcus heveanensis BCC8398.</title>
        <authorList>
            <consortium name="The Broad Institute Genome Sequencing Platform"/>
            <person name="Cuomo C."/>
            <person name="Litvintseva A."/>
            <person name="Chen Y."/>
            <person name="Heitman J."/>
            <person name="Sun S."/>
            <person name="Springer D."/>
            <person name="Dromer F."/>
            <person name="Young S.K."/>
            <person name="Zeng Q."/>
            <person name="Gargeya S."/>
            <person name="Fitzgerald M."/>
            <person name="Abouelleil A."/>
            <person name="Alvarado L."/>
            <person name="Berlin A.M."/>
            <person name="Chapman S.B."/>
            <person name="Dewar J."/>
            <person name="Goldberg J."/>
            <person name="Griggs A."/>
            <person name="Gujja S."/>
            <person name="Hansen M."/>
            <person name="Howarth C."/>
            <person name="Imamovic A."/>
            <person name="Larimer J."/>
            <person name="McCowan C."/>
            <person name="Murphy C."/>
            <person name="Pearson M."/>
            <person name="Priest M."/>
            <person name="Roberts A."/>
            <person name="Saif S."/>
            <person name="Shea T."/>
            <person name="Sykes S."/>
            <person name="Wortman J."/>
            <person name="Nusbaum C."/>
            <person name="Birren B."/>
        </authorList>
    </citation>
    <scope>NUCLEOTIDE SEQUENCE [LARGE SCALE GENOMIC DNA]</scope>
    <source>
        <strain evidence="2 3">BCC8398</strain>
    </source>
</reference>
<reference evidence="3" key="2">
    <citation type="submission" date="2013-12" db="EMBL/GenBank/DDBJ databases">
        <title>Evolution of pathogenesis and genome organization in the Tremellales.</title>
        <authorList>
            <person name="Cuomo C."/>
            <person name="Litvintseva A."/>
            <person name="Heitman J."/>
            <person name="Chen Y."/>
            <person name="Sun S."/>
            <person name="Springer D."/>
            <person name="Dromer F."/>
            <person name="Young S."/>
            <person name="Zeng Q."/>
            <person name="Chapman S."/>
            <person name="Gujja S."/>
            <person name="Saif S."/>
            <person name="Birren B."/>
        </authorList>
    </citation>
    <scope>NUCLEOTIDE SEQUENCE [LARGE SCALE GENOMIC DNA]</scope>
    <source>
        <strain evidence="3">BCC8398</strain>
    </source>
</reference>
<dbReference type="EMBL" id="KV700126">
    <property type="protein sequence ID" value="OCF33316.1"/>
    <property type="molecule type" value="Genomic_DNA"/>
</dbReference>
<dbReference type="AlphaFoldDB" id="A0A1B9GQN3"/>
<feature type="region of interest" description="Disordered" evidence="1">
    <location>
        <begin position="339"/>
        <end position="374"/>
    </location>
</feature>
<dbReference type="Proteomes" id="UP000092666">
    <property type="component" value="Unassembled WGS sequence"/>
</dbReference>
<feature type="region of interest" description="Disordered" evidence="1">
    <location>
        <begin position="234"/>
        <end position="264"/>
    </location>
</feature>
<evidence type="ECO:0000256" key="1">
    <source>
        <dbReference type="SAM" id="MobiDB-lite"/>
    </source>
</evidence>